<accession>A0AAN9VIF5</accession>
<sequence length="190" mass="20207">MRGAARPLVGERRVSASVDSLQLRRKSYTYRMTAGTAAGAGAAVAGEGAQASPVATRAYFALKIIELVFGILNVGLVVDPFRVIPETDVVHACLALVAFSSVIIVSCVLLISRLAREPVPVRATLLFLLVNGCLLVAAGGVVLADWCRMYYRIYNLQPKLYLDMLIASGIIAIFNAAAHFVDVGLTVALS</sequence>
<keyword evidence="1" id="KW-0812">Transmembrane</keyword>
<keyword evidence="1" id="KW-0472">Membrane</keyword>
<dbReference type="GO" id="GO:0019991">
    <property type="term" value="P:septate junction assembly"/>
    <property type="evidence" value="ECO:0007669"/>
    <property type="project" value="InterPro"/>
</dbReference>
<keyword evidence="1" id="KW-1133">Transmembrane helix</keyword>
<evidence type="ECO:0000313" key="3">
    <source>
        <dbReference type="Proteomes" id="UP001378592"/>
    </source>
</evidence>
<dbReference type="EMBL" id="JAZDUA010000176">
    <property type="protein sequence ID" value="KAK7865480.1"/>
    <property type="molecule type" value="Genomic_DNA"/>
</dbReference>
<evidence type="ECO:0000313" key="2">
    <source>
        <dbReference type="EMBL" id="KAK7865480.1"/>
    </source>
</evidence>
<dbReference type="GO" id="GO:0005886">
    <property type="term" value="C:plasma membrane"/>
    <property type="evidence" value="ECO:0007669"/>
    <property type="project" value="TreeGrafter"/>
</dbReference>
<feature type="transmembrane region" description="Helical" evidence="1">
    <location>
        <begin position="58"/>
        <end position="77"/>
    </location>
</feature>
<feature type="transmembrane region" description="Helical" evidence="1">
    <location>
        <begin position="89"/>
        <end position="111"/>
    </location>
</feature>
<name>A0AAN9VIF5_9ORTH</name>
<keyword evidence="3" id="KW-1185">Reference proteome</keyword>
<dbReference type="PANTHER" id="PTHR36692">
    <property type="entry name" value="PROTEIN SNAKESKIN"/>
    <property type="match status" value="1"/>
</dbReference>
<dbReference type="Proteomes" id="UP001378592">
    <property type="component" value="Unassembled WGS sequence"/>
</dbReference>
<feature type="transmembrane region" description="Helical" evidence="1">
    <location>
        <begin position="164"/>
        <end position="189"/>
    </location>
</feature>
<dbReference type="InterPro" id="IPR038976">
    <property type="entry name" value="Ssk"/>
</dbReference>
<protein>
    <submittedName>
        <fullName evidence="2">Uncharacterized protein</fullName>
    </submittedName>
</protein>
<organism evidence="2 3">
    <name type="scientific">Gryllus longicercus</name>
    <dbReference type="NCBI Taxonomy" id="2509291"/>
    <lineage>
        <taxon>Eukaryota</taxon>
        <taxon>Metazoa</taxon>
        <taxon>Ecdysozoa</taxon>
        <taxon>Arthropoda</taxon>
        <taxon>Hexapoda</taxon>
        <taxon>Insecta</taxon>
        <taxon>Pterygota</taxon>
        <taxon>Neoptera</taxon>
        <taxon>Polyneoptera</taxon>
        <taxon>Orthoptera</taxon>
        <taxon>Ensifera</taxon>
        <taxon>Gryllidea</taxon>
        <taxon>Grylloidea</taxon>
        <taxon>Gryllidae</taxon>
        <taxon>Gryllinae</taxon>
        <taxon>Gryllus</taxon>
    </lineage>
</organism>
<reference evidence="2 3" key="1">
    <citation type="submission" date="2024-03" db="EMBL/GenBank/DDBJ databases">
        <title>The genome assembly and annotation of the cricket Gryllus longicercus Weissman &amp; Gray.</title>
        <authorList>
            <person name="Szrajer S."/>
            <person name="Gray D."/>
            <person name="Ylla G."/>
        </authorList>
    </citation>
    <scope>NUCLEOTIDE SEQUENCE [LARGE SCALE GENOMIC DNA]</scope>
    <source>
        <strain evidence="2">DAG 2021-001</strain>
        <tissue evidence="2">Whole body minus gut</tissue>
    </source>
</reference>
<feature type="transmembrane region" description="Helical" evidence="1">
    <location>
        <begin position="28"/>
        <end position="46"/>
    </location>
</feature>
<feature type="transmembrane region" description="Helical" evidence="1">
    <location>
        <begin position="123"/>
        <end position="144"/>
    </location>
</feature>
<dbReference type="AlphaFoldDB" id="A0AAN9VIF5"/>
<evidence type="ECO:0000256" key="1">
    <source>
        <dbReference type="SAM" id="Phobius"/>
    </source>
</evidence>
<proteinExistence type="predicted"/>
<comment type="caution">
    <text evidence="2">The sequence shown here is derived from an EMBL/GenBank/DDBJ whole genome shotgun (WGS) entry which is preliminary data.</text>
</comment>
<gene>
    <name evidence="2" type="ORF">R5R35_002351</name>
</gene>
<dbReference type="PANTHER" id="PTHR36692:SF2">
    <property type="entry name" value="GEO12064P1"/>
    <property type="match status" value="1"/>
</dbReference>